<name>A0A7K4AU51_9EURY</name>
<sequence>MIIGIKFRTYALLAVALLASILILPGIALATDSSSDILEKVNYDKTSLRFAEVLDNFETVTANPDIFLEDVTDGRVKMKLLGKEFDLELENTHILNDDAKVLIDNETGSYAIPAAKINTYRGKVVGEENSDVGFAVSDEALIGHIEVGSTYYAIEATNKTVGGKVILVVFSSDNIKKREDKIINYCEVEEQSSLEDLSNIKESDSYTILSTTYIDILPAYDQDFKNIYGSDSTAQAEILSRINDAGNAYSPASVVFRITNYKKYGYLSSGTG</sequence>
<dbReference type="EMBL" id="JAAYQL010000028">
    <property type="protein sequence ID" value="NLK32225.1"/>
    <property type="molecule type" value="Genomic_DNA"/>
</dbReference>
<dbReference type="OrthoDB" id="136336at2157"/>
<dbReference type="RefSeq" id="WP_167829637.1">
    <property type="nucleotide sequence ID" value="NZ_CP032683.1"/>
</dbReference>
<dbReference type="AlphaFoldDB" id="A0A7K4AU51"/>
<dbReference type="GeneID" id="53689147"/>
<comment type="caution">
    <text evidence="1">The sequence shown here is derived from an EMBL/GenBank/DDBJ whole genome shotgun (WGS) entry which is preliminary data.</text>
</comment>
<dbReference type="Proteomes" id="UP000585579">
    <property type="component" value="Unassembled WGS sequence"/>
</dbReference>
<reference evidence="1 2" key="1">
    <citation type="journal article" date="2020" name="Biotechnol. Biofuels">
        <title>New insights from the biogas microbiome by comprehensive genome-resolved metagenomics of nearly 1600 species originating from multiple anaerobic digesters.</title>
        <authorList>
            <person name="Campanaro S."/>
            <person name="Treu L."/>
            <person name="Rodriguez-R L.M."/>
            <person name="Kovalovszki A."/>
            <person name="Ziels R.M."/>
            <person name="Maus I."/>
            <person name="Zhu X."/>
            <person name="Kougias P.G."/>
            <person name="Basile A."/>
            <person name="Luo G."/>
            <person name="Schluter A."/>
            <person name="Konstantinidis K.T."/>
            <person name="Angelidaki I."/>
        </authorList>
    </citation>
    <scope>NUCLEOTIDE SEQUENCE [LARGE SCALE GENOMIC DNA]</scope>
    <source>
        <strain evidence="1">AS22ysBPME_46</strain>
    </source>
</reference>
<evidence type="ECO:0000313" key="2">
    <source>
        <dbReference type="Proteomes" id="UP000585579"/>
    </source>
</evidence>
<protein>
    <submittedName>
        <fullName evidence="1">Uncharacterized protein</fullName>
    </submittedName>
</protein>
<gene>
    <name evidence="1" type="ORF">GX302_05125</name>
</gene>
<evidence type="ECO:0000313" key="1">
    <source>
        <dbReference type="EMBL" id="NLK32225.1"/>
    </source>
</evidence>
<proteinExistence type="predicted"/>
<organism evidence="1 2">
    <name type="scientific">Methanosarcina flavescens</name>
    <dbReference type="NCBI Taxonomy" id="1715806"/>
    <lineage>
        <taxon>Archaea</taxon>
        <taxon>Methanobacteriati</taxon>
        <taxon>Methanobacteriota</taxon>
        <taxon>Stenosarchaea group</taxon>
        <taxon>Methanomicrobia</taxon>
        <taxon>Methanosarcinales</taxon>
        <taxon>Methanosarcinaceae</taxon>
        <taxon>Methanosarcina</taxon>
    </lineage>
</organism>
<accession>A0A7K4AU51</accession>